<proteinExistence type="predicted"/>
<keyword evidence="2" id="KW-1185">Reference proteome</keyword>
<dbReference type="Proteomes" id="UP000000260">
    <property type="component" value="Chromosome"/>
</dbReference>
<gene>
    <name evidence="1" type="ordered locus">ESA_03013</name>
</gene>
<dbReference type="KEGG" id="esa:ESA_03013"/>
<protein>
    <submittedName>
        <fullName evidence="1">Uncharacterized protein</fullName>
    </submittedName>
</protein>
<evidence type="ECO:0000313" key="1">
    <source>
        <dbReference type="EMBL" id="ABU78242.1"/>
    </source>
</evidence>
<evidence type="ECO:0000313" key="2">
    <source>
        <dbReference type="Proteomes" id="UP000000260"/>
    </source>
</evidence>
<organism evidence="1 2">
    <name type="scientific">Cronobacter sakazakii (strain ATCC BAA-894)</name>
    <name type="common">Enterobacter sakazakii</name>
    <dbReference type="NCBI Taxonomy" id="290339"/>
    <lineage>
        <taxon>Bacteria</taxon>
        <taxon>Pseudomonadati</taxon>
        <taxon>Pseudomonadota</taxon>
        <taxon>Gammaproteobacteria</taxon>
        <taxon>Enterobacterales</taxon>
        <taxon>Enterobacteriaceae</taxon>
        <taxon>Cronobacter</taxon>
    </lineage>
</organism>
<name>A7MN43_CROS8</name>
<dbReference type="AlphaFoldDB" id="A7MN43"/>
<reference evidence="1 2" key="1">
    <citation type="journal article" date="2010" name="PLoS ONE">
        <title>Genome sequence of Cronobacter sakazakii BAA-894 and comparative genomic hybridization analysis with other Cronobacter species.</title>
        <authorList>
            <person name="Kucerova E."/>
            <person name="Clifton S.W."/>
            <person name="Xia X.Q."/>
            <person name="Long F."/>
            <person name="Porwollik S."/>
            <person name="Fulton L."/>
            <person name="Fronick C."/>
            <person name="Minx P."/>
            <person name="Kyung K."/>
            <person name="Warren W."/>
            <person name="Fulton R."/>
            <person name="Feng D."/>
            <person name="Wollam A."/>
            <person name="Shah N."/>
            <person name="Bhonagiri V."/>
            <person name="Nash W.E."/>
            <person name="Hallsworth-Pepin K."/>
            <person name="Wilson R.K."/>
            <person name="McClelland M."/>
            <person name="Forsythe S.J."/>
        </authorList>
    </citation>
    <scope>NUCLEOTIDE SEQUENCE [LARGE SCALE GENOMIC DNA]</scope>
    <source>
        <strain evidence="1 2">ATCC BAA-894</strain>
    </source>
</reference>
<accession>A7MN43</accession>
<dbReference type="EMBL" id="CP000783">
    <property type="protein sequence ID" value="ABU78242.1"/>
    <property type="molecule type" value="Genomic_DNA"/>
</dbReference>
<dbReference type="HOGENOM" id="CLU_3134694_0_0_6"/>
<sequence length="49" mass="6107">MLLLFLWHQTFFLLWHYDLYQEHYQNGQNGDEKQQVMPLLNQLIILFLI</sequence>